<dbReference type="Proteomes" id="UP000326903">
    <property type="component" value="Unassembled WGS sequence"/>
</dbReference>
<proteinExistence type="predicted"/>
<dbReference type="RefSeq" id="WP_150416793.1">
    <property type="nucleotide sequence ID" value="NZ_VYQF01000011.1"/>
</dbReference>
<dbReference type="Gene3D" id="3.20.20.70">
    <property type="entry name" value="Aldolase class I"/>
    <property type="match status" value="1"/>
</dbReference>
<dbReference type="EMBL" id="VYQF01000011">
    <property type="protein sequence ID" value="KAA9035637.1"/>
    <property type="molecule type" value="Genomic_DNA"/>
</dbReference>
<reference evidence="1 2" key="1">
    <citation type="submission" date="2019-09" db="EMBL/GenBank/DDBJ databases">
        <title>Draft genome sequence of Ginsengibacter sp. BR5-29.</title>
        <authorList>
            <person name="Im W.-T."/>
        </authorList>
    </citation>
    <scope>NUCLEOTIDE SEQUENCE [LARGE SCALE GENOMIC DNA]</scope>
    <source>
        <strain evidence="1 2">BR5-29</strain>
    </source>
</reference>
<keyword evidence="2" id="KW-1185">Reference proteome</keyword>
<evidence type="ECO:0000313" key="1">
    <source>
        <dbReference type="EMBL" id="KAA9035637.1"/>
    </source>
</evidence>
<organism evidence="1 2">
    <name type="scientific">Ginsengibacter hankyongi</name>
    <dbReference type="NCBI Taxonomy" id="2607284"/>
    <lineage>
        <taxon>Bacteria</taxon>
        <taxon>Pseudomonadati</taxon>
        <taxon>Bacteroidota</taxon>
        <taxon>Chitinophagia</taxon>
        <taxon>Chitinophagales</taxon>
        <taxon>Chitinophagaceae</taxon>
        <taxon>Ginsengibacter</taxon>
    </lineage>
</organism>
<dbReference type="AlphaFoldDB" id="A0A5J5IC36"/>
<accession>A0A5J5IC36</accession>
<comment type="caution">
    <text evidence="1">The sequence shown here is derived from an EMBL/GenBank/DDBJ whole genome shotgun (WGS) entry which is preliminary data.</text>
</comment>
<protein>
    <submittedName>
        <fullName evidence="1">Uncharacterized protein</fullName>
    </submittedName>
</protein>
<dbReference type="InterPro" id="IPR013785">
    <property type="entry name" value="Aldolase_TIM"/>
</dbReference>
<sequence>MKRRKFLQSTGLLTTMGYLSQATLLRGRFFMGQNIINADFHKAIISKSGNHVILENQYTSFAFDTGTGTYVITDKLSGINSISDAAFKINEWRSDDKDFERNYKKRKVSDDSGDALALDITLEKPNGPRLLFTVILYHNYGFLNITGGIKNTLNHSIQVQEIYAVSNAKIFQDTDVAENFAMIDGFSGGEPLEYGTRMYSPLTRSNALKSRNNILLTFTNDNQRKVAVLGGLTYHDFDKFAFIEQARRTELEKGADGKNSLLCYLNLPFDTSDQKDDKELLRVESKMLLQRWNYHEFRCEETATSAKSPGDIIITTEHIDPDKRYLLGFSWWNGYQHGDHEDNHQSVYIEYTKDDHYKRISLISNHTVPRFDGVKKKDVEQVEFSLPADAIASKTFKIIFTKGDGQEKDRNVYLSEIWLRDGSFQPLLPNSLTEVKECVKPRISYTANLFAKDPVGKKVDPGIVYKPLDSFYIDVGSNDPFIALEEYGKRVCSAQAVNLSIYDFPTVCLWYAESAGYGNSGAENSTVGAVNEMQIIKDSGFLNYSRVAVRLVPDSYMPDNQQGWWDDEHWQREIKEHVGGKHGRYISPFETSEKWGKAVTELGGIPLTYFQTGYRSEDYAKAYPGHMLFNKTYAWKNGAEDPNGEIFTSWKKTWERNGQVVWGYDYTDPGFLQHLTEVYHNLRKGGVKGLMFDYPSSGWAKDGGMEDKHATTAAAYRNIFKYASDGLGPGAYVHERNMERGSDSTIGLVASMRTENDTDIMDSATVTRCGLRWYKNRVLINQDTDSKNIVRLKDNRDVVRSVLTMCYVVSGRLLLANSFRQFSKDMFWDLTRTFPYHTQNKSARPVDAFVSPIPMVYDFEVNDKWHQVTFFNPDQEKEKKIGIYISGDRFNGSLALNKHKSYYVYDFWNDNFTGKLKGSAKLEQVLRPGEARMMSVREVLEVPQVLSTNRHIMQGYLDMIKTKWNPVTKTLNGISKIVSNDPYVISIASNGYKSLYCFCNDDGTRLTLFNESNGLVKLKIECPGNKEIEWAAVFDRR</sequence>
<evidence type="ECO:0000313" key="2">
    <source>
        <dbReference type="Proteomes" id="UP000326903"/>
    </source>
</evidence>
<name>A0A5J5IC36_9BACT</name>
<gene>
    <name evidence="1" type="ORF">FW778_20640</name>
</gene>